<evidence type="ECO:0000313" key="2">
    <source>
        <dbReference type="Proteomes" id="UP000216411"/>
    </source>
</evidence>
<name>A0A371J181_9FIRM</name>
<protein>
    <recommendedName>
        <fullName evidence="3">Transposase IS4-like domain-containing protein</fullName>
    </recommendedName>
</protein>
<proteinExistence type="predicted"/>
<dbReference type="Proteomes" id="UP000216411">
    <property type="component" value="Unassembled WGS sequence"/>
</dbReference>
<sequence>MNIQQIKQDSETKAFRRLAARIKKDFPRLPILLLCDSLYAGEPVFDICKKNYWDYIIRYKTGSIKSIMEEYEAIPKKGCGKTPKTEFLSGIGYKKHEVNVLKFEENQMRKKKIVTVKFQWLTNIV</sequence>
<evidence type="ECO:0000313" key="1">
    <source>
        <dbReference type="EMBL" id="RDY26530.1"/>
    </source>
</evidence>
<gene>
    <name evidence="1" type="ORF">CG710_021670</name>
</gene>
<dbReference type="AlphaFoldDB" id="A0A371J181"/>
<reference evidence="1 2" key="1">
    <citation type="journal article" date="2017" name="Genome Announc.">
        <title>Draft Genome Sequence of a Sporulating and Motile Strain of Lachnotalea glycerini Isolated from Water in Quebec City, Canada.</title>
        <authorList>
            <person name="Maheux A.F."/>
            <person name="Boudreau D.K."/>
            <person name="Berube E."/>
            <person name="Boissinot M."/>
            <person name="Raymond F."/>
            <person name="Brodeur S."/>
            <person name="Corbeil J."/>
            <person name="Isabel S."/>
            <person name="Omar R.F."/>
            <person name="Bergeron M.G."/>
        </authorList>
    </citation>
    <scope>NUCLEOTIDE SEQUENCE [LARGE SCALE GENOMIC DNA]</scope>
    <source>
        <strain evidence="1 2">CCRI-19302</strain>
    </source>
</reference>
<organism evidence="1 2">
    <name type="scientific">Lachnotalea glycerini</name>
    <dbReference type="NCBI Taxonomy" id="1763509"/>
    <lineage>
        <taxon>Bacteria</taxon>
        <taxon>Bacillati</taxon>
        <taxon>Bacillota</taxon>
        <taxon>Clostridia</taxon>
        <taxon>Lachnospirales</taxon>
        <taxon>Lachnospiraceae</taxon>
        <taxon>Lachnotalea</taxon>
    </lineage>
</organism>
<dbReference type="OrthoDB" id="9788616at2"/>
<comment type="caution">
    <text evidence="1">The sequence shown here is derived from an EMBL/GenBank/DDBJ whole genome shotgun (WGS) entry which is preliminary data.</text>
</comment>
<accession>A0A371J181</accession>
<evidence type="ECO:0008006" key="3">
    <source>
        <dbReference type="Google" id="ProtNLM"/>
    </source>
</evidence>
<keyword evidence="2" id="KW-1185">Reference proteome</keyword>
<dbReference type="RefSeq" id="WP_094378311.1">
    <property type="nucleotide sequence ID" value="NZ_NOKA02000146.1"/>
</dbReference>
<dbReference type="EMBL" id="NOKA02000146">
    <property type="protein sequence ID" value="RDY26530.1"/>
    <property type="molecule type" value="Genomic_DNA"/>
</dbReference>